<evidence type="ECO:0000313" key="3">
    <source>
        <dbReference type="Proteomes" id="UP000005239"/>
    </source>
</evidence>
<reference evidence="3" key="1">
    <citation type="journal article" date="2008" name="Nat. Genet.">
        <title>The Pristionchus pacificus genome provides a unique perspective on nematode lifestyle and parasitism.</title>
        <authorList>
            <person name="Dieterich C."/>
            <person name="Clifton S.W."/>
            <person name="Schuster L.N."/>
            <person name="Chinwalla A."/>
            <person name="Delehaunty K."/>
            <person name="Dinkelacker I."/>
            <person name="Fulton L."/>
            <person name="Fulton R."/>
            <person name="Godfrey J."/>
            <person name="Minx P."/>
            <person name="Mitreva M."/>
            <person name="Roeseler W."/>
            <person name="Tian H."/>
            <person name="Witte H."/>
            <person name="Yang S.P."/>
            <person name="Wilson R.K."/>
            <person name="Sommer R.J."/>
        </authorList>
    </citation>
    <scope>NUCLEOTIDE SEQUENCE [LARGE SCALE GENOMIC DNA]</scope>
    <source>
        <strain evidence="3">PS312</strain>
    </source>
</reference>
<evidence type="ECO:0000313" key="2">
    <source>
        <dbReference type="EnsemblMetazoa" id="PPA46249.1"/>
    </source>
</evidence>
<proteinExistence type="predicted"/>
<dbReference type="Proteomes" id="UP000005239">
    <property type="component" value="Unassembled WGS sequence"/>
</dbReference>
<dbReference type="AlphaFoldDB" id="A0A2A6B3I7"/>
<accession>A0A2A6B3I7</accession>
<evidence type="ECO:0000256" key="1">
    <source>
        <dbReference type="SAM" id="MobiDB-lite"/>
    </source>
</evidence>
<accession>A0A8R1V1Q4</accession>
<dbReference type="EnsemblMetazoa" id="PPA46249.1">
    <property type="protein sequence ID" value="PPA46249.1"/>
    <property type="gene ID" value="WBGene00284618"/>
</dbReference>
<sequence>MASTGHGNNAKKVPERFMKDCFSDNKQKREKRHYSEPPSEKLERPRRGNAIDYLQTEESKELHEKRHYITGGHDNGFEPMEKRHFREDDCVQSLPKLMEKRHFELHEKRHYTASYEPIVEPKLHEKRHYKAEEEILKESELPRREYVIDYLATEESEHRDKRHCILDDHASDDSQKLSTEHGASAQMYFTSREQSAECLQWATTFRGTKDMYERRKMHAIILLADVINRLQLLSVEHASDPERLAAGG</sequence>
<reference evidence="2" key="2">
    <citation type="submission" date="2022-06" db="UniProtKB">
        <authorList>
            <consortium name="EnsemblMetazoa"/>
        </authorList>
    </citation>
    <scope>IDENTIFICATION</scope>
    <source>
        <strain evidence="2">PS312</strain>
    </source>
</reference>
<feature type="compositionally biased region" description="Basic and acidic residues" evidence="1">
    <location>
        <begin position="12"/>
        <end position="46"/>
    </location>
</feature>
<feature type="region of interest" description="Disordered" evidence="1">
    <location>
        <begin position="1"/>
        <end position="50"/>
    </location>
</feature>
<keyword evidence="3" id="KW-1185">Reference proteome</keyword>
<protein>
    <submittedName>
        <fullName evidence="2">Uncharacterized protein</fullName>
    </submittedName>
</protein>
<name>A0A2A6B3I7_PRIPA</name>
<organism evidence="2 3">
    <name type="scientific">Pristionchus pacificus</name>
    <name type="common">Parasitic nematode worm</name>
    <dbReference type="NCBI Taxonomy" id="54126"/>
    <lineage>
        <taxon>Eukaryota</taxon>
        <taxon>Metazoa</taxon>
        <taxon>Ecdysozoa</taxon>
        <taxon>Nematoda</taxon>
        <taxon>Chromadorea</taxon>
        <taxon>Rhabditida</taxon>
        <taxon>Rhabditina</taxon>
        <taxon>Diplogasteromorpha</taxon>
        <taxon>Diplogasteroidea</taxon>
        <taxon>Neodiplogasteridae</taxon>
        <taxon>Pristionchus</taxon>
    </lineage>
</organism>
<gene>
    <name evidence="2" type="primary">WBGene00284618</name>
</gene>